<accession>K1TM64</accession>
<organism evidence="6">
    <name type="scientific">human gut metagenome</name>
    <dbReference type="NCBI Taxonomy" id="408170"/>
    <lineage>
        <taxon>unclassified sequences</taxon>
        <taxon>metagenomes</taxon>
        <taxon>organismal metagenomes</taxon>
    </lineage>
</organism>
<dbReference type="PANTHER" id="PTHR45962:SF1">
    <property type="entry name" value="N-FATTY-ACYL-AMINO ACID SYNTHASE_HYDROLASE PM20D1"/>
    <property type="match status" value="1"/>
</dbReference>
<dbReference type="EMBL" id="AJWZ01001297">
    <property type="protein sequence ID" value="EKC74197.1"/>
    <property type="molecule type" value="Genomic_DNA"/>
</dbReference>
<evidence type="ECO:0000256" key="1">
    <source>
        <dbReference type="ARBA" id="ARBA00006247"/>
    </source>
</evidence>
<comment type="similarity">
    <text evidence="1">Belongs to the peptidase M20A family.</text>
</comment>
<evidence type="ECO:0000256" key="2">
    <source>
        <dbReference type="ARBA" id="ARBA00022670"/>
    </source>
</evidence>
<evidence type="ECO:0000313" key="6">
    <source>
        <dbReference type="EMBL" id="EKC74197.1"/>
    </source>
</evidence>
<keyword evidence="2" id="KW-0645">Protease</keyword>
<dbReference type="GO" id="GO:0008233">
    <property type="term" value="F:peptidase activity"/>
    <property type="evidence" value="ECO:0007669"/>
    <property type="project" value="UniProtKB-KW"/>
</dbReference>
<dbReference type="AlphaFoldDB" id="K1TM64"/>
<dbReference type="GO" id="GO:0006508">
    <property type="term" value="P:proteolysis"/>
    <property type="evidence" value="ECO:0007669"/>
    <property type="project" value="UniProtKB-KW"/>
</dbReference>
<name>K1TM64_9ZZZZ</name>
<dbReference type="InterPro" id="IPR047177">
    <property type="entry name" value="Pept_M20A"/>
</dbReference>
<dbReference type="GO" id="GO:0046872">
    <property type="term" value="F:metal ion binding"/>
    <property type="evidence" value="ECO:0007669"/>
    <property type="project" value="UniProtKB-KW"/>
</dbReference>
<keyword evidence="3" id="KW-0479">Metal-binding</keyword>
<feature type="non-terminal residue" evidence="6">
    <location>
        <position position="105"/>
    </location>
</feature>
<evidence type="ECO:0000256" key="5">
    <source>
        <dbReference type="ARBA" id="ARBA00022833"/>
    </source>
</evidence>
<sequence length="105" mass="12418">MKVFIGILIFLAVITVITLIRAIFWVPKKKTYEPLEDEEVQLNEYRRNLSDAIKFKTVSQPDPKDVDWNEFEKFHKFLEERFPLVYKNLKHEEISDASLLFTVGG</sequence>
<gene>
    <name evidence="6" type="ORF">OBE_02003</name>
</gene>
<dbReference type="PANTHER" id="PTHR45962">
    <property type="entry name" value="N-FATTY-ACYL-AMINO ACID SYNTHASE/HYDROLASE PM20D1"/>
    <property type="match status" value="1"/>
</dbReference>
<protein>
    <submittedName>
        <fullName evidence="6">Peptidase M20 family protein</fullName>
    </submittedName>
</protein>
<evidence type="ECO:0000256" key="3">
    <source>
        <dbReference type="ARBA" id="ARBA00022723"/>
    </source>
</evidence>
<keyword evidence="4" id="KW-0378">Hydrolase</keyword>
<reference evidence="6" key="1">
    <citation type="journal article" date="2013" name="Environ. Microbiol.">
        <title>Microbiota from the distal guts of lean and obese adolescents exhibit partial functional redundancy besides clear differences in community structure.</title>
        <authorList>
            <person name="Ferrer M."/>
            <person name="Ruiz A."/>
            <person name="Lanza F."/>
            <person name="Haange S.B."/>
            <person name="Oberbach A."/>
            <person name="Till H."/>
            <person name="Bargiela R."/>
            <person name="Campoy C."/>
            <person name="Segura M.T."/>
            <person name="Richter M."/>
            <person name="von Bergen M."/>
            <person name="Seifert J."/>
            <person name="Suarez A."/>
        </authorList>
    </citation>
    <scope>NUCLEOTIDE SEQUENCE</scope>
</reference>
<proteinExistence type="inferred from homology"/>
<comment type="caution">
    <text evidence="6">The sequence shown here is derived from an EMBL/GenBank/DDBJ whole genome shotgun (WGS) entry which is preliminary data.</text>
</comment>
<evidence type="ECO:0000256" key="4">
    <source>
        <dbReference type="ARBA" id="ARBA00022801"/>
    </source>
</evidence>
<keyword evidence="5" id="KW-0862">Zinc</keyword>